<dbReference type="AlphaFoldDB" id="A0A918KKY5"/>
<feature type="chain" id="PRO_5037448436" description="DUF1287 domain-containing protein" evidence="2">
    <location>
        <begin position="22"/>
        <end position="258"/>
    </location>
</feature>
<dbReference type="RefSeq" id="WP_189584280.1">
    <property type="nucleotide sequence ID" value="NZ_BMYV01000002.1"/>
</dbReference>
<dbReference type="InterPro" id="IPR009706">
    <property type="entry name" value="DUF1287"/>
</dbReference>
<dbReference type="PROSITE" id="PS51257">
    <property type="entry name" value="PROKAR_LIPOPROTEIN"/>
    <property type="match status" value="1"/>
</dbReference>
<evidence type="ECO:0008006" key="5">
    <source>
        <dbReference type="Google" id="ProtNLM"/>
    </source>
</evidence>
<keyword evidence="2" id="KW-0732">Signal</keyword>
<proteinExistence type="predicted"/>
<sequence>MTFAARLVAFLILPLGWTACAETEPDAEVSAPKKSASQDLNSPKGEPQIKATAPATERALAAIQRETLPPPQSVRPSILAAPLVAAARDRLSAIVVYDGRYIGLDYPGGDVPATIGVCTDVIIRSYRAAYGFDFQKAVHEDMAQNFQLYLTTWGLTRPDKNIDHRRVPNMETWLTRAGHNLPISAVAADYLPGDIVSWRLDGGAGGGGLPHIGIVSDRLGRSGTPLIIHNIGRGPEESDMLFDHSITGHFRFTPESTL</sequence>
<organism evidence="3 4">
    <name type="scientific">Litorimonas cladophorae</name>
    <dbReference type="NCBI Taxonomy" id="1220491"/>
    <lineage>
        <taxon>Bacteria</taxon>
        <taxon>Pseudomonadati</taxon>
        <taxon>Pseudomonadota</taxon>
        <taxon>Alphaproteobacteria</taxon>
        <taxon>Maricaulales</taxon>
        <taxon>Robiginitomaculaceae</taxon>
    </lineage>
</organism>
<protein>
    <recommendedName>
        <fullName evidence="5">DUF1287 domain-containing protein</fullName>
    </recommendedName>
</protein>
<accession>A0A918KKY5</accession>
<name>A0A918KKY5_9PROT</name>
<evidence type="ECO:0000313" key="4">
    <source>
        <dbReference type="Proteomes" id="UP000600865"/>
    </source>
</evidence>
<comment type="caution">
    <text evidence="3">The sequence shown here is derived from an EMBL/GenBank/DDBJ whole genome shotgun (WGS) entry which is preliminary data.</text>
</comment>
<evidence type="ECO:0000256" key="1">
    <source>
        <dbReference type="SAM" id="MobiDB-lite"/>
    </source>
</evidence>
<evidence type="ECO:0000256" key="2">
    <source>
        <dbReference type="SAM" id="SignalP"/>
    </source>
</evidence>
<gene>
    <name evidence="3" type="ORF">GCM10011309_16750</name>
</gene>
<reference evidence="3 4" key="1">
    <citation type="journal article" date="2014" name="Int. J. Syst. Evol. Microbiol.">
        <title>Complete genome sequence of Corynebacterium casei LMG S-19264T (=DSM 44701T), isolated from a smear-ripened cheese.</title>
        <authorList>
            <consortium name="US DOE Joint Genome Institute (JGI-PGF)"/>
            <person name="Walter F."/>
            <person name="Albersmeier A."/>
            <person name="Kalinowski J."/>
            <person name="Ruckert C."/>
        </authorList>
    </citation>
    <scope>NUCLEOTIDE SEQUENCE [LARGE SCALE GENOMIC DNA]</scope>
    <source>
        <strain evidence="3 4">KCTC 23968</strain>
    </source>
</reference>
<dbReference type="Pfam" id="PF06940">
    <property type="entry name" value="DUF1287"/>
    <property type="match status" value="1"/>
</dbReference>
<evidence type="ECO:0000313" key="3">
    <source>
        <dbReference type="EMBL" id="GGX67736.1"/>
    </source>
</evidence>
<feature type="signal peptide" evidence="2">
    <location>
        <begin position="1"/>
        <end position="21"/>
    </location>
</feature>
<dbReference type="Proteomes" id="UP000600865">
    <property type="component" value="Unassembled WGS sequence"/>
</dbReference>
<feature type="region of interest" description="Disordered" evidence="1">
    <location>
        <begin position="27"/>
        <end position="51"/>
    </location>
</feature>
<dbReference type="EMBL" id="BMYV01000002">
    <property type="protein sequence ID" value="GGX67736.1"/>
    <property type="molecule type" value="Genomic_DNA"/>
</dbReference>
<keyword evidence="4" id="KW-1185">Reference proteome</keyword>